<sequence length="403" mass="44275">MWIGVELMLKQNSLRFLIISMLSLGLGLSLVSGCSTPPKPKELTELERILQAPDALEVRDAPGTEKYYREARQYRRVSRKAYEDNDVERAKEYALLGTLRYRTAAAIKKQSEDKARLDEANALVAAVNPEIQTLSEERNKLVKEVAALEMQVARARNAREQAKRMQQAQSNNSFQRNTADSTGAMAAIGYKFDAANEAREKALTVKADEFAIEEFNAATTRYNAAVVLRSKDSSSALEVGRAADEATALYGKAYAVAKPLHEESIAMQNPDARRAAIRTDAQSTFGAPFTVVEPLGVRVVLAMSFDKGSWTLNADGQVLAASAAKLADKYKEAELIIEGYTRKGDPTENLGVSASRARTVRKVFTDAGVKDSRITTSGLGQENPRFGDDASKNDRIEVIFRIP</sequence>
<dbReference type="Pfam" id="PF00691">
    <property type="entry name" value="OmpA"/>
    <property type="match status" value="1"/>
</dbReference>
<dbReference type="GO" id="GO:0016020">
    <property type="term" value="C:membrane"/>
    <property type="evidence" value="ECO:0007669"/>
    <property type="project" value="UniProtKB-UniRule"/>
</dbReference>
<dbReference type="InterPro" id="IPR036737">
    <property type="entry name" value="OmpA-like_sf"/>
</dbReference>
<dbReference type="PANTHER" id="PTHR30329:SF20">
    <property type="entry name" value="EXPORTED PROTEIN"/>
    <property type="match status" value="1"/>
</dbReference>
<dbReference type="AlphaFoldDB" id="A0A2Z4FLL1"/>
<dbReference type="PROSITE" id="PS51123">
    <property type="entry name" value="OMPA_2"/>
    <property type="match status" value="1"/>
</dbReference>
<gene>
    <name evidence="4" type="ORF">DN745_09610</name>
</gene>
<name>A0A2Z4FLL1_9DELT</name>
<dbReference type="InterPro" id="IPR050330">
    <property type="entry name" value="Bact_OuterMem_StrucFunc"/>
</dbReference>
<feature type="domain" description="OmpA-like" evidence="3">
    <location>
        <begin position="292"/>
        <end position="403"/>
    </location>
</feature>
<dbReference type="Gene3D" id="3.30.1330.60">
    <property type="entry name" value="OmpA-like domain"/>
    <property type="match status" value="1"/>
</dbReference>
<evidence type="ECO:0000256" key="2">
    <source>
        <dbReference type="SAM" id="Coils"/>
    </source>
</evidence>
<evidence type="ECO:0000313" key="4">
    <source>
        <dbReference type="EMBL" id="AWV89578.1"/>
    </source>
</evidence>
<dbReference type="CDD" id="cd07185">
    <property type="entry name" value="OmpA_C-like"/>
    <property type="match status" value="1"/>
</dbReference>
<dbReference type="KEGG" id="bsed:DN745_09610"/>
<protein>
    <recommendedName>
        <fullName evidence="3">OmpA-like domain-containing protein</fullName>
    </recommendedName>
</protein>
<evidence type="ECO:0000313" key="5">
    <source>
        <dbReference type="Proteomes" id="UP000249799"/>
    </source>
</evidence>
<proteinExistence type="predicted"/>
<dbReference type="Proteomes" id="UP000249799">
    <property type="component" value="Chromosome"/>
</dbReference>
<keyword evidence="1" id="KW-0472">Membrane</keyword>
<keyword evidence="2" id="KW-0175">Coiled coil</keyword>
<dbReference type="EMBL" id="CP030032">
    <property type="protein sequence ID" value="AWV89578.1"/>
    <property type="molecule type" value="Genomic_DNA"/>
</dbReference>
<feature type="coiled-coil region" evidence="2">
    <location>
        <begin position="131"/>
        <end position="172"/>
    </location>
</feature>
<reference evidence="4 5" key="1">
    <citation type="submission" date="2018-06" db="EMBL/GenBank/DDBJ databases">
        <title>Lujinxingia sediminis gen. nov. sp. nov., a new facultative anaerobic member of the class Deltaproteobacteria, and proposal of Lujinxingaceae fam. nov.</title>
        <authorList>
            <person name="Guo L.-Y."/>
            <person name="Li C.-M."/>
            <person name="Wang S."/>
            <person name="Du Z.-J."/>
        </authorList>
    </citation>
    <scope>NUCLEOTIDE SEQUENCE [LARGE SCALE GENOMIC DNA]</scope>
    <source>
        <strain evidence="4 5">FA350</strain>
    </source>
</reference>
<accession>A0A2Z4FLL1</accession>
<dbReference type="PANTHER" id="PTHR30329">
    <property type="entry name" value="STATOR ELEMENT OF FLAGELLAR MOTOR COMPLEX"/>
    <property type="match status" value="1"/>
</dbReference>
<dbReference type="InterPro" id="IPR006665">
    <property type="entry name" value="OmpA-like"/>
</dbReference>
<evidence type="ECO:0000259" key="3">
    <source>
        <dbReference type="PROSITE" id="PS51123"/>
    </source>
</evidence>
<dbReference type="OrthoDB" id="9805566at2"/>
<keyword evidence="5" id="KW-1185">Reference proteome</keyword>
<dbReference type="SUPFAM" id="SSF103088">
    <property type="entry name" value="OmpA-like"/>
    <property type="match status" value="1"/>
</dbReference>
<evidence type="ECO:0000256" key="1">
    <source>
        <dbReference type="PROSITE-ProRule" id="PRU00473"/>
    </source>
</evidence>
<organism evidence="4 5">
    <name type="scientific">Bradymonas sediminis</name>
    <dbReference type="NCBI Taxonomy" id="1548548"/>
    <lineage>
        <taxon>Bacteria</taxon>
        <taxon>Deltaproteobacteria</taxon>
        <taxon>Bradymonadales</taxon>
        <taxon>Bradymonadaceae</taxon>
        <taxon>Bradymonas</taxon>
    </lineage>
</organism>